<dbReference type="GeneID" id="23116479"/>
<dbReference type="OrthoDB" id="9803733at2"/>
<gene>
    <name evidence="3" type="ORF">HMPREF1085_05370</name>
</gene>
<feature type="region of interest" description="Disordered" evidence="1">
    <location>
        <begin position="79"/>
        <end position="134"/>
    </location>
</feature>
<feature type="compositionally biased region" description="Basic and acidic residues" evidence="1">
    <location>
        <begin position="92"/>
        <end position="103"/>
    </location>
</feature>
<feature type="region of interest" description="Disordered" evidence="1">
    <location>
        <begin position="146"/>
        <end position="177"/>
    </location>
</feature>
<dbReference type="HOGENOM" id="CLU_053821_0_0_9"/>
<feature type="domain" description="DUF6017" evidence="2">
    <location>
        <begin position="149"/>
        <end position="294"/>
    </location>
</feature>
<evidence type="ECO:0000259" key="2">
    <source>
        <dbReference type="Pfam" id="PF19481"/>
    </source>
</evidence>
<name>R0BPF5_9FIRM</name>
<comment type="caution">
    <text evidence="3">The sequence shown here is derived from an EMBL/GenBank/DDBJ whole genome shotgun (WGS) entry which is preliminary data.</text>
</comment>
<protein>
    <recommendedName>
        <fullName evidence="2">DUF6017 domain-containing protein</fullName>
    </recommendedName>
</protein>
<dbReference type="RefSeq" id="WP_002577967.1">
    <property type="nucleotide sequence ID" value="NZ_KB851182.1"/>
</dbReference>
<dbReference type="InterPro" id="IPR046059">
    <property type="entry name" value="DUF6017"/>
</dbReference>
<evidence type="ECO:0000313" key="3">
    <source>
        <dbReference type="EMBL" id="ENZ46779.1"/>
    </source>
</evidence>
<organism evidence="3 4">
    <name type="scientific">Enterocloster bolteae 90A9</name>
    <dbReference type="NCBI Taxonomy" id="997894"/>
    <lineage>
        <taxon>Bacteria</taxon>
        <taxon>Bacillati</taxon>
        <taxon>Bacillota</taxon>
        <taxon>Clostridia</taxon>
        <taxon>Lachnospirales</taxon>
        <taxon>Lachnospiraceae</taxon>
        <taxon>Enterocloster</taxon>
    </lineage>
</organism>
<dbReference type="AlphaFoldDB" id="R0BPF5"/>
<dbReference type="EMBL" id="AGYH01000018">
    <property type="protein sequence ID" value="ENZ46779.1"/>
    <property type="molecule type" value="Genomic_DNA"/>
</dbReference>
<accession>R0BPF5</accession>
<evidence type="ECO:0000313" key="4">
    <source>
        <dbReference type="Proteomes" id="UP000013126"/>
    </source>
</evidence>
<sequence length="296" mass="33711">MAIFRVERTQGYTVMSNYHLRDKSLSLKAKGLLSQMLSLPEDWDYTLSGLAVINRESKDAIRSAVNELEKAGYIKRRQTTDAGGKFSGNEYVIHERPVTEEPPPKQPSLEKPLSGNPTTDNPSAGKPSPENPTQINIDQVITDQSITDGSSTDSIPFRETAARPPEPKRRETMSDAERKSYRELVLENIEYGYLCRDFQLYRDDLDEIVELLVETVCASRKTTRIAKTDFPHEVVRSRLLKLNSEHIRFVMDCLQKNTTEVRNMKQYLLTVLFNAPTTMSNHFTSQVNHDRNAGGW</sequence>
<proteinExistence type="predicted"/>
<reference evidence="3 4" key="1">
    <citation type="submission" date="2013-01" db="EMBL/GenBank/DDBJ databases">
        <title>The Genome Sequence of Clostridium bolteae 90A9.</title>
        <authorList>
            <consortium name="The Broad Institute Genome Sequencing Platform"/>
            <person name="Earl A."/>
            <person name="Ward D."/>
            <person name="Feldgarden M."/>
            <person name="Gevers D."/>
            <person name="Courvalin P."/>
            <person name="Lambert T."/>
            <person name="Walker B."/>
            <person name="Young S.K."/>
            <person name="Zeng Q."/>
            <person name="Gargeya S."/>
            <person name="Fitzgerald M."/>
            <person name="Haas B."/>
            <person name="Abouelleil A."/>
            <person name="Alvarado L."/>
            <person name="Arachchi H.M."/>
            <person name="Berlin A.M."/>
            <person name="Chapman S.B."/>
            <person name="Dewar J."/>
            <person name="Goldberg J."/>
            <person name="Griggs A."/>
            <person name="Gujja S."/>
            <person name="Hansen M."/>
            <person name="Howarth C."/>
            <person name="Imamovic A."/>
            <person name="Larimer J."/>
            <person name="McCowan C."/>
            <person name="Murphy C."/>
            <person name="Neiman D."/>
            <person name="Pearson M."/>
            <person name="Priest M."/>
            <person name="Roberts A."/>
            <person name="Saif S."/>
            <person name="Shea T."/>
            <person name="Sisk P."/>
            <person name="Sykes S."/>
            <person name="Wortman J."/>
            <person name="Nusbaum C."/>
            <person name="Birren B."/>
        </authorList>
    </citation>
    <scope>NUCLEOTIDE SEQUENCE [LARGE SCALE GENOMIC DNA]</scope>
    <source>
        <strain evidence="3 4">90A9</strain>
    </source>
</reference>
<dbReference type="Proteomes" id="UP000013126">
    <property type="component" value="Unassembled WGS sequence"/>
</dbReference>
<dbReference type="Pfam" id="PF19481">
    <property type="entry name" value="DUF6017"/>
    <property type="match status" value="1"/>
</dbReference>
<dbReference type="PATRIC" id="fig|997894.4.peg.5608"/>
<evidence type="ECO:0000256" key="1">
    <source>
        <dbReference type="SAM" id="MobiDB-lite"/>
    </source>
</evidence>
<keyword evidence="4" id="KW-1185">Reference proteome</keyword>
<feature type="compositionally biased region" description="Basic and acidic residues" evidence="1">
    <location>
        <begin position="165"/>
        <end position="177"/>
    </location>
</feature>